<dbReference type="Proteomes" id="UP000696573">
    <property type="component" value="Unassembled WGS sequence"/>
</dbReference>
<dbReference type="Pfam" id="PF01425">
    <property type="entry name" value="Amidase"/>
    <property type="match status" value="1"/>
</dbReference>
<feature type="domain" description="Amidase" evidence="1">
    <location>
        <begin position="34"/>
        <end position="123"/>
    </location>
</feature>
<dbReference type="Gene3D" id="3.90.1300.10">
    <property type="entry name" value="Amidase signature (AS) domain"/>
    <property type="match status" value="1"/>
</dbReference>
<reference evidence="2" key="1">
    <citation type="submission" date="2021-10" db="EMBL/GenBank/DDBJ databases">
        <authorList>
            <person name="Piombo E."/>
        </authorList>
    </citation>
    <scope>NUCLEOTIDE SEQUENCE</scope>
</reference>
<comment type="caution">
    <text evidence="2">The sequence shown here is derived from an EMBL/GenBank/DDBJ whole genome shotgun (WGS) entry which is preliminary data.</text>
</comment>
<evidence type="ECO:0000313" key="3">
    <source>
        <dbReference type="Proteomes" id="UP000696573"/>
    </source>
</evidence>
<keyword evidence="3" id="KW-1185">Reference proteome</keyword>
<evidence type="ECO:0000313" key="2">
    <source>
        <dbReference type="EMBL" id="CAH0024838.1"/>
    </source>
</evidence>
<dbReference type="InterPro" id="IPR036928">
    <property type="entry name" value="AS_sf"/>
</dbReference>
<dbReference type="EMBL" id="CABFNQ020000700">
    <property type="protein sequence ID" value="CAH0024838.1"/>
    <property type="molecule type" value="Genomic_DNA"/>
</dbReference>
<accession>A0A9N9VNA3</accession>
<dbReference type="InterPro" id="IPR023631">
    <property type="entry name" value="Amidase_dom"/>
</dbReference>
<dbReference type="SUPFAM" id="SSF75304">
    <property type="entry name" value="Amidase signature (AS) enzymes"/>
    <property type="match status" value="1"/>
</dbReference>
<dbReference type="PANTHER" id="PTHR42678:SF34">
    <property type="entry name" value="OS04G0183300 PROTEIN"/>
    <property type="match status" value="1"/>
</dbReference>
<evidence type="ECO:0000259" key="1">
    <source>
        <dbReference type="Pfam" id="PF01425"/>
    </source>
</evidence>
<gene>
    <name evidence="2" type="ORF">CRHIZ90672A_00012023</name>
</gene>
<name>A0A9N9VNA3_9HYPO</name>
<dbReference type="AlphaFoldDB" id="A0A9N9VNA3"/>
<proteinExistence type="predicted"/>
<dbReference type="PANTHER" id="PTHR42678">
    <property type="entry name" value="AMIDASE"/>
    <property type="match status" value="1"/>
</dbReference>
<sequence>MNHDIQAQFPTTIDQPLDGLNIGLSTGRFSSEDLVRTHLRRIHQVNHRMRCVAQLDPTVLGWTRQKLPIHGVTMLIKNQIAISNMNCTSGTTAFLGAQTGRDASIVSRLRERGVIVLGTSNLTRKEGPGTEEG</sequence>
<protein>
    <recommendedName>
        <fullName evidence="1">Amidase domain-containing protein</fullName>
    </recommendedName>
</protein>
<organism evidence="2 3">
    <name type="scientific">Clonostachys rhizophaga</name>
    <dbReference type="NCBI Taxonomy" id="160324"/>
    <lineage>
        <taxon>Eukaryota</taxon>
        <taxon>Fungi</taxon>
        <taxon>Dikarya</taxon>
        <taxon>Ascomycota</taxon>
        <taxon>Pezizomycotina</taxon>
        <taxon>Sordariomycetes</taxon>
        <taxon>Hypocreomycetidae</taxon>
        <taxon>Hypocreales</taxon>
        <taxon>Bionectriaceae</taxon>
        <taxon>Clonostachys</taxon>
    </lineage>
</organism>
<dbReference type="OrthoDB" id="566138at2759"/>